<dbReference type="PANTHER" id="PTHR43418">
    <property type="entry name" value="MULTIFUNCTIONAL TRYPTOPHAN BIOSYNTHESIS PROTEIN-RELATED"/>
    <property type="match status" value="1"/>
</dbReference>
<dbReference type="UniPathway" id="UPA00070">
    <property type="reaction ID" value="UER00115"/>
</dbReference>
<dbReference type="OrthoDB" id="7675at2157"/>
<evidence type="ECO:0000256" key="4">
    <source>
        <dbReference type="ARBA" id="ARBA00022598"/>
    </source>
</evidence>
<gene>
    <name evidence="10" type="primary">carA</name>
    <name evidence="12" type="ORF">PFDSM3638_08680</name>
</gene>
<feature type="binding site" evidence="10">
    <location>
        <position position="264"/>
    </location>
    <ligand>
        <name>L-glutamine</name>
        <dbReference type="ChEBI" id="CHEBI:58359"/>
    </ligand>
</feature>
<dbReference type="HAMAP" id="MF_01209">
    <property type="entry name" value="CPSase_S_chain"/>
    <property type="match status" value="1"/>
</dbReference>
<dbReference type="PANTHER" id="PTHR43418:SF7">
    <property type="entry name" value="CARBAMOYL-PHOSPHATE SYNTHASE SMALL CHAIN"/>
    <property type="match status" value="1"/>
</dbReference>
<evidence type="ECO:0000313" key="13">
    <source>
        <dbReference type="Proteomes" id="UP000324354"/>
    </source>
</evidence>
<keyword evidence="4 10" id="KW-0436">Ligase</keyword>
<dbReference type="InterPro" id="IPR006274">
    <property type="entry name" value="CarbamoylP_synth_ssu"/>
</dbReference>
<comment type="catalytic activity">
    <reaction evidence="10">
        <text>L-glutamine + H2O = L-glutamate + NH4(+)</text>
        <dbReference type="Rhea" id="RHEA:15889"/>
        <dbReference type="ChEBI" id="CHEBI:15377"/>
        <dbReference type="ChEBI" id="CHEBI:28938"/>
        <dbReference type="ChEBI" id="CHEBI:29985"/>
        <dbReference type="ChEBI" id="CHEBI:58359"/>
    </reaction>
</comment>
<dbReference type="Proteomes" id="UP000324354">
    <property type="component" value="Chromosome"/>
</dbReference>
<dbReference type="KEGG" id="pfu:PF1713"/>
<dbReference type="CDD" id="cd01744">
    <property type="entry name" value="GATase1_CPSase"/>
    <property type="match status" value="1"/>
</dbReference>
<evidence type="ECO:0000259" key="11">
    <source>
        <dbReference type="SMART" id="SM01097"/>
    </source>
</evidence>
<evidence type="ECO:0000256" key="8">
    <source>
        <dbReference type="ARBA" id="ARBA00022975"/>
    </source>
</evidence>
<dbReference type="InterPro" id="IPR050472">
    <property type="entry name" value="Anth_synth/Amidotransfase"/>
</dbReference>
<evidence type="ECO:0000256" key="9">
    <source>
        <dbReference type="ARBA" id="ARBA00048816"/>
    </source>
</evidence>
<dbReference type="PRINTS" id="PR00096">
    <property type="entry name" value="GATASE"/>
</dbReference>
<dbReference type="InterPro" id="IPR002474">
    <property type="entry name" value="CarbamoylP_synth_ssu_N"/>
</dbReference>
<feature type="binding site" evidence="10">
    <location>
        <position position="237"/>
    </location>
    <ligand>
        <name>L-glutamine</name>
        <dbReference type="ChEBI" id="CHEBI:58359"/>
    </ligand>
</feature>
<comment type="catalytic activity">
    <reaction evidence="9 10">
        <text>hydrogencarbonate + L-glutamine + 2 ATP + H2O = carbamoyl phosphate + L-glutamate + 2 ADP + phosphate + 2 H(+)</text>
        <dbReference type="Rhea" id="RHEA:18633"/>
        <dbReference type="ChEBI" id="CHEBI:15377"/>
        <dbReference type="ChEBI" id="CHEBI:15378"/>
        <dbReference type="ChEBI" id="CHEBI:17544"/>
        <dbReference type="ChEBI" id="CHEBI:29985"/>
        <dbReference type="ChEBI" id="CHEBI:30616"/>
        <dbReference type="ChEBI" id="CHEBI:43474"/>
        <dbReference type="ChEBI" id="CHEBI:58228"/>
        <dbReference type="ChEBI" id="CHEBI:58359"/>
        <dbReference type="ChEBI" id="CHEBI:456216"/>
        <dbReference type="EC" id="6.3.5.5"/>
    </reaction>
</comment>
<evidence type="ECO:0000256" key="1">
    <source>
        <dbReference type="ARBA" id="ARBA00005077"/>
    </source>
</evidence>
<dbReference type="Pfam" id="PF00117">
    <property type="entry name" value="GATase"/>
    <property type="match status" value="1"/>
</dbReference>
<dbReference type="InterPro" id="IPR029062">
    <property type="entry name" value="Class_I_gatase-like"/>
</dbReference>
<dbReference type="UniPathway" id="UPA00068">
    <property type="reaction ID" value="UER00171"/>
</dbReference>
<reference evidence="12 13" key="1">
    <citation type="submission" date="2017-08" db="EMBL/GenBank/DDBJ databases">
        <title>Resequencing and Reannotation of the genome of Pyrococcus furiosus type strain DSM3638.</title>
        <authorList>
            <person name="Reichelt R.M."/>
            <person name="Bunk B."/>
        </authorList>
    </citation>
    <scope>NUCLEOTIDE SEQUENCE [LARGE SCALE GENOMIC DNA]</scope>
    <source>
        <strain evidence="12 13">DSM 3638</strain>
    </source>
</reference>
<accession>A0A5C0XX09</accession>
<proteinExistence type="inferred from homology"/>
<keyword evidence="8 10" id="KW-0665">Pyrimidine biosynthesis</keyword>
<evidence type="ECO:0000256" key="7">
    <source>
        <dbReference type="ARBA" id="ARBA00022962"/>
    </source>
</evidence>
<feature type="binding site" evidence="10">
    <location>
        <position position="267"/>
    </location>
    <ligand>
        <name>L-glutamine</name>
        <dbReference type="ChEBI" id="CHEBI:58359"/>
    </ligand>
</feature>
<organism evidence="12 13">
    <name type="scientific">Pyrococcus furiosus (strain ATCC 43587 / DSM 3638 / JCM 8422 / Vc1)</name>
    <dbReference type="NCBI Taxonomy" id="186497"/>
    <lineage>
        <taxon>Archaea</taxon>
        <taxon>Methanobacteriati</taxon>
        <taxon>Methanobacteriota</taxon>
        <taxon>Thermococci</taxon>
        <taxon>Thermococcales</taxon>
        <taxon>Thermococcaceae</taxon>
        <taxon>Pyrococcus</taxon>
    </lineage>
</organism>
<evidence type="ECO:0000256" key="6">
    <source>
        <dbReference type="ARBA" id="ARBA00022840"/>
    </source>
</evidence>
<dbReference type="GeneID" id="13300570"/>
<dbReference type="NCBIfam" id="TIGR01368">
    <property type="entry name" value="CPSaseIIsmall"/>
    <property type="match status" value="1"/>
</dbReference>
<evidence type="ECO:0000313" key="12">
    <source>
        <dbReference type="EMBL" id="QEK79330.1"/>
    </source>
</evidence>
<feature type="binding site" evidence="10">
    <location>
        <position position="308"/>
    </location>
    <ligand>
        <name>L-glutamine</name>
        <dbReference type="ChEBI" id="CHEBI:58359"/>
    </ligand>
</feature>
<name>A0A5C0XX09_PYRFU</name>
<feature type="binding site" evidence="10">
    <location>
        <position position="235"/>
    </location>
    <ligand>
        <name>L-glutamine</name>
        <dbReference type="ChEBI" id="CHEBI:58359"/>
    </ligand>
</feature>
<comment type="subunit">
    <text evidence="10">Composed of two chains; the small (or glutamine) chain promotes the hydrolysis of glutamine to ammonia, which is used by the large (or ammonia) chain to synthesize carbamoyl phosphate. Tetramer of heterodimers (alpha,beta)4.</text>
</comment>
<keyword evidence="6 10" id="KW-0067">ATP-binding</keyword>
<comment type="function">
    <text evidence="10">Small subunit of the glutamine-dependent carbamoyl phosphate synthetase (CPSase). CPSase catalyzes the formation of carbamoyl phosphate from the ammonia moiety of glutamine, carbonate, and phosphate donated by ATP, constituting the first step of 2 biosynthetic pathways, one leading to arginine and/or urea and the other to pyrimidine nucleotides. The small subunit (glutamine amidotransferase) binds and cleaves glutamine to supply the large subunit with the substrate ammonia.</text>
</comment>
<evidence type="ECO:0000256" key="2">
    <source>
        <dbReference type="ARBA" id="ARBA00007800"/>
    </source>
</evidence>
<keyword evidence="7 10" id="KW-0315">Glutamine amidotransferase</keyword>
<dbReference type="InterPro" id="IPR017926">
    <property type="entry name" value="GATASE"/>
</dbReference>
<dbReference type="GeneID" id="41713544"/>
<dbReference type="GO" id="GO:0005524">
    <property type="term" value="F:ATP binding"/>
    <property type="evidence" value="ECO:0007669"/>
    <property type="project" value="UniProtKB-UniRule"/>
</dbReference>
<feature type="binding site" evidence="10">
    <location>
        <position position="307"/>
    </location>
    <ligand>
        <name>L-glutamine</name>
        <dbReference type="ChEBI" id="CHEBI:58359"/>
    </ligand>
</feature>
<comment type="similarity">
    <text evidence="2 10">Belongs to the CarA family.</text>
</comment>
<keyword evidence="10" id="KW-0028">Amino-acid biosynthesis</keyword>
<dbReference type="GO" id="GO:0006207">
    <property type="term" value="P:'de novo' pyrimidine nucleobase biosynthetic process"/>
    <property type="evidence" value="ECO:0007669"/>
    <property type="project" value="InterPro"/>
</dbReference>
<dbReference type="NCBIfam" id="NF009475">
    <property type="entry name" value="PRK12838.1"/>
    <property type="match status" value="1"/>
</dbReference>
<dbReference type="AlphaFoldDB" id="A0A5C0XX09"/>
<dbReference type="InterPro" id="IPR035686">
    <property type="entry name" value="CPSase_GATase1"/>
</dbReference>
<feature type="region of interest" description="CPSase" evidence="10">
    <location>
        <begin position="1"/>
        <end position="185"/>
    </location>
</feature>
<dbReference type="EMBL" id="CP023154">
    <property type="protein sequence ID" value="QEK79330.1"/>
    <property type="molecule type" value="Genomic_DNA"/>
</dbReference>
<dbReference type="SMART" id="SM01097">
    <property type="entry name" value="CPSase_sm_chain"/>
    <property type="match status" value="1"/>
</dbReference>
<feature type="binding site" evidence="10">
    <location>
        <position position="49"/>
    </location>
    <ligand>
        <name>L-glutamine</name>
        <dbReference type="ChEBI" id="CHEBI:58359"/>
    </ligand>
</feature>
<dbReference type="PRINTS" id="PR00097">
    <property type="entry name" value="ANTSNTHASEII"/>
</dbReference>
<dbReference type="GO" id="GO:0004359">
    <property type="term" value="F:glutaminase activity"/>
    <property type="evidence" value="ECO:0007669"/>
    <property type="project" value="RHEA"/>
</dbReference>
<feature type="active site" evidence="10">
    <location>
        <position position="348"/>
    </location>
</feature>
<dbReference type="Gene3D" id="3.40.50.880">
    <property type="match status" value="1"/>
</dbReference>
<dbReference type="GO" id="GO:0044205">
    <property type="term" value="P:'de novo' UMP biosynthetic process"/>
    <property type="evidence" value="ECO:0007669"/>
    <property type="project" value="UniProtKB-UniRule"/>
</dbReference>
<dbReference type="RefSeq" id="WP_011012859.1">
    <property type="nucleotide sequence ID" value="NC_003413.1"/>
</dbReference>
<dbReference type="Pfam" id="PF00988">
    <property type="entry name" value="CPSase_sm_chain"/>
    <property type="match status" value="1"/>
</dbReference>
<feature type="active site" description="Nucleophile" evidence="10">
    <location>
        <position position="263"/>
    </location>
</feature>
<dbReference type="GO" id="GO:0006541">
    <property type="term" value="P:glutamine metabolic process"/>
    <property type="evidence" value="ECO:0007669"/>
    <property type="project" value="InterPro"/>
</dbReference>
<dbReference type="GO" id="GO:0006526">
    <property type="term" value="P:L-arginine biosynthetic process"/>
    <property type="evidence" value="ECO:0007669"/>
    <property type="project" value="UniProtKB-UniRule"/>
</dbReference>
<dbReference type="GO" id="GO:0004088">
    <property type="term" value="F:carbamoyl-phosphate synthase (glutamine-hydrolyzing) activity"/>
    <property type="evidence" value="ECO:0007669"/>
    <property type="project" value="UniProtKB-UniRule"/>
</dbReference>
<keyword evidence="3 10" id="KW-0055">Arginine biosynthesis</keyword>
<protein>
    <recommendedName>
        <fullName evidence="10">Carbamoyl phosphate synthase small chain</fullName>
        <ecNumber evidence="10">6.3.5.5</ecNumber>
    </recommendedName>
    <alternativeName>
        <fullName evidence="10">Carbamoyl phosphate synthetase glutamine chain</fullName>
    </alternativeName>
</protein>
<comment type="pathway">
    <text evidence="10">Pyrimidine metabolism; UMP biosynthesis via de novo pathway; (S)-dihydroorotate from bicarbonate: step 1/3.</text>
</comment>
<sequence>MGVHKKGYLVLEDGSVIEGKAFGAETIRYGEVVFTTAMVGYPESLTDPSYKGQILIATNPLMGTYGVSSKSLKEHGLPLHYESDSIKVEGFVISFLMRPNHWSSEMTLDEWLRREGVPGLYGVDTRALVKKIREEGVMRGAIVTTETDLEEILENIRKISYESTNFVELVSPKNPIVHTPKNVKFRVVVLDLGVKFGILRELLKRGIEVVRIPWNWDILEAYYSYNADGIFISNGPGNPTLLKEVAKRIRKAFNEEIPMMGICLGQQLLALADGAEIYKLKYGHRGINKPVKDLESGKAFVTTQNHGYAIVPESLNEFKVWMVNLDDNSVEGIKHESLPIIATQYHPEASPGPWDSLWVFDEFVKILEGRK</sequence>
<dbReference type="PROSITE" id="PS51273">
    <property type="entry name" value="GATASE_TYPE_1"/>
    <property type="match status" value="1"/>
</dbReference>
<dbReference type="InterPro" id="IPR036480">
    <property type="entry name" value="CarbP_synth_ssu_N_sf"/>
</dbReference>
<dbReference type="SMR" id="A0A5C0XX09"/>
<feature type="domain" description="Carbamoyl-phosphate synthase small subunit N-terminal" evidence="11">
    <location>
        <begin position="5"/>
        <end position="143"/>
    </location>
</feature>
<feature type="binding site" evidence="10">
    <location>
        <position position="305"/>
    </location>
    <ligand>
        <name>L-glutamine</name>
        <dbReference type="ChEBI" id="CHEBI:58359"/>
    </ligand>
</feature>
<evidence type="ECO:0000256" key="10">
    <source>
        <dbReference type="HAMAP-Rule" id="MF_01209"/>
    </source>
</evidence>
<dbReference type="SUPFAM" id="SSF52021">
    <property type="entry name" value="Carbamoyl phosphate synthetase, small subunit N-terminal domain"/>
    <property type="match status" value="1"/>
</dbReference>
<evidence type="ECO:0000256" key="5">
    <source>
        <dbReference type="ARBA" id="ARBA00022741"/>
    </source>
</evidence>
<dbReference type="SUPFAM" id="SSF52317">
    <property type="entry name" value="Class I glutamine amidotransferase-like"/>
    <property type="match status" value="1"/>
</dbReference>
<feature type="active site" evidence="10">
    <location>
        <position position="346"/>
    </location>
</feature>
<dbReference type="EC" id="6.3.5.5" evidence="10"/>
<comment type="pathway">
    <text evidence="1 10">Amino-acid biosynthesis; L-arginine biosynthesis; carbamoyl phosphate from bicarbonate: step 1/1.</text>
</comment>
<dbReference type="PRINTS" id="PR00099">
    <property type="entry name" value="CPSGATASE"/>
</dbReference>
<keyword evidence="5 10" id="KW-0547">Nucleotide-binding</keyword>
<evidence type="ECO:0000256" key="3">
    <source>
        <dbReference type="ARBA" id="ARBA00022571"/>
    </source>
</evidence>
<dbReference type="Gene3D" id="3.50.30.20">
    <property type="entry name" value="Carbamoyl-phosphate synthase small subunit, N-terminal domain"/>
    <property type="match status" value="1"/>
</dbReference>